<evidence type="ECO:0008006" key="4">
    <source>
        <dbReference type="Google" id="ProtNLM"/>
    </source>
</evidence>
<comment type="caution">
    <text evidence="2">The sequence shown here is derived from an EMBL/GenBank/DDBJ whole genome shotgun (WGS) entry which is preliminary data.</text>
</comment>
<keyword evidence="1" id="KW-0175">Coiled coil</keyword>
<gene>
    <name evidence="2" type="ORF">C8F04DRAFT_1158938</name>
</gene>
<dbReference type="AlphaFoldDB" id="A0AAD6S0Y9"/>
<organism evidence="2 3">
    <name type="scientific">Mycena alexandri</name>
    <dbReference type="NCBI Taxonomy" id="1745969"/>
    <lineage>
        <taxon>Eukaryota</taxon>
        <taxon>Fungi</taxon>
        <taxon>Dikarya</taxon>
        <taxon>Basidiomycota</taxon>
        <taxon>Agaricomycotina</taxon>
        <taxon>Agaricomycetes</taxon>
        <taxon>Agaricomycetidae</taxon>
        <taxon>Agaricales</taxon>
        <taxon>Marasmiineae</taxon>
        <taxon>Mycenaceae</taxon>
        <taxon>Mycena</taxon>
    </lineage>
</organism>
<evidence type="ECO:0000313" key="3">
    <source>
        <dbReference type="Proteomes" id="UP001218188"/>
    </source>
</evidence>
<evidence type="ECO:0000313" key="2">
    <source>
        <dbReference type="EMBL" id="KAJ7016887.1"/>
    </source>
</evidence>
<sequence length="544" mass="60525">MSAKAQSPFVEKLVTNYAPSDSEIQEIHSFLEGPLTELALLNNQIEAAQAILDRLSAQREALTDQIDAHKALLSPMRRLPQDILQDIFIACLPTTHNALIHPRHAPLLLSLVCQRWRWVAHSTPILWSSFHIPSLSGSDGNELDRPMDVLATSTSAFADMVEAWLDRSRTCPLSISFGNPSRFVTASDILLLNQLHNASHRIHHLDLYSPSDIFEQVPWLNAETLVPEVLSISAPVSRPAEPELWVAVNVLRSPNLRRVLLQIGADGLTLPLPWSDLTDLALSCYVRGPPHGPRGGLDYTGSLQLLRRCPNLVRCQLEITAEAPFTASSAITLPYLQIFIIAFSYGGLKELAPVIQCLVLPAIRYLTIGEPIFEFTFNSPLAHSQGFTVEIPPNLFPQEEMLQFLQLFPQISRLRLTPPNTTRYYNFTIDDRLDDDFLHALTPAPTRDGSPICPNLTHLYISTAAPFFTHRSIVPFICGRMASDRPLHVVNIQFPHRAMAVDVLPDLQEFIDVGLQVTVAYPNPPTPPKYNAGNGLFLEPGEAD</sequence>
<accession>A0AAD6S0Y9</accession>
<dbReference type="EMBL" id="JARJCM010000454">
    <property type="protein sequence ID" value="KAJ7016887.1"/>
    <property type="molecule type" value="Genomic_DNA"/>
</dbReference>
<protein>
    <recommendedName>
        <fullName evidence="4">F-box domain-containing protein</fullName>
    </recommendedName>
</protein>
<name>A0AAD6S0Y9_9AGAR</name>
<dbReference type="Proteomes" id="UP001218188">
    <property type="component" value="Unassembled WGS sequence"/>
</dbReference>
<reference evidence="2" key="1">
    <citation type="submission" date="2023-03" db="EMBL/GenBank/DDBJ databases">
        <title>Massive genome expansion in bonnet fungi (Mycena s.s.) driven by repeated elements and novel gene families across ecological guilds.</title>
        <authorList>
            <consortium name="Lawrence Berkeley National Laboratory"/>
            <person name="Harder C.B."/>
            <person name="Miyauchi S."/>
            <person name="Viragh M."/>
            <person name="Kuo A."/>
            <person name="Thoen E."/>
            <person name="Andreopoulos B."/>
            <person name="Lu D."/>
            <person name="Skrede I."/>
            <person name="Drula E."/>
            <person name="Henrissat B."/>
            <person name="Morin E."/>
            <person name="Kohler A."/>
            <person name="Barry K."/>
            <person name="LaButti K."/>
            <person name="Morin E."/>
            <person name="Salamov A."/>
            <person name="Lipzen A."/>
            <person name="Mereny Z."/>
            <person name="Hegedus B."/>
            <person name="Baldrian P."/>
            <person name="Stursova M."/>
            <person name="Weitz H."/>
            <person name="Taylor A."/>
            <person name="Grigoriev I.V."/>
            <person name="Nagy L.G."/>
            <person name="Martin F."/>
            <person name="Kauserud H."/>
        </authorList>
    </citation>
    <scope>NUCLEOTIDE SEQUENCE</scope>
    <source>
        <strain evidence="2">CBHHK200</strain>
    </source>
</reference>
<keyword evidence="3" id="KW-1185">Reference proteome</keyword>
<proteinExistence type="predicted"/>
<feature type="coiled-coil region" evidence="1">
    <location>
        <begin position="38"/>
        <end position="72"/>
    </location>
</feature>
<evidence type="ECO:0000256" key="1">
    <source>
        <dbReference type="SAM" id="Coils"/>
    </source>
</evidence>